<protein>
    <submittedName>
        <fullName evidence="3">Uncharacterized protein</fullName>
    </submittedName>
</protein>
<evidence type="ECO:0000256" key="1">
    <source>
        <dbReference type="SAM" id="MobiDB-lite"/>
    </source>
</evidence>
<proteinExistence type="predicted"/>
<evidence type="ECO:0000313" key="4">
    <source>
        <dbReference type="Proteomes" id="UP000291562"/>
    </source>
</evidence>
<keyword evidence="4" id="KW-1185">Reference proteome</keyword>
<name>A0A411HN71_9GAMM</name>
<feature type="region of interest" description="Disordered" evidence="1">
    <location>
        <begin position="136"/>
        <end position="161"/>
    </location>
</feature>
<reference evidence="3 4" key="1">
    <citation type="submission" date="2019-01" db="EMBL/GenBank/DDBJ databases">
        <title>Pseudolysobacter antarctica gen. nov., sp. nov., isolated from Fildes Peninsula, Antarctica.</title>
        <authorList>
            <person name="Wei Z."/>
            <person name="Peng F."/>
        </authorList>
    </citation>
    <scope>NUCLEOTIDE SEQUENCE [LARGE SCALE GENOMIC DNA]</scope>
    <source>
        <strain evidence="3 4">AQ6-296</strain>
    </source>
</reference>
<dbReference type="KEGG" id="xbc:ELE36_17065"/>
<accession>A0A411HN71</accession>
<sequence length="161" mass="17923">MILKWMVGVLVVSISFAAFGKDDASKAPAVKATTDPVEFKAQSETLQKQMEAGGRYEFVKPDEHERINADLQKIQGLLERQAAGSTLSREDIAAQLTAQNEINAIFAKRDGDRLVCERTTPIGSHLPQTTCVTFSEKQHQNQLSSDFMRDQQKRSPPPKVH</sequence>
<feature type="signal peptide" evidence="2">
    <location>
        <begin position="1"/>
        <end position="20"/>
    </location>
</feature>
<evidence type="ECO:0000256" key="2">
    <source>
        <dbReference type="SAM" id="SignalP"/>
    </source>
</evidence>
<dbReference type="EMBL" id="CP035704">
    <property type="protein sequence ID" value="QBB71933.1"/>
    <property type="molecule type" value="Genomic_DNA"/>
</dbReference>
<feature type="compositionally biased region" description="Polar residues" evidence="1">
    <location>
        <begin position="136"/>
        <end position="145"/>
    </location>
</feature>
<feature type="chain" id="PRO_5019306056" evidence="2">
    <location>
        <begin position="21"/>
        <end position="161"/>
    </location>
</feature>
<dbReference type="AlphaFoldDB" id="A0A411HN71"/>
<keyword evidence="2" id="KW-0732">Signal</keyword>
<gene>
    <name evidence="3" type="ORF">ELE36_17065</name>
</gene>
<dbReference type="Proteomes" id="UP000291562">
    <property type="component" value="Chromosome"/>
</dbReference>
<organism evidence="3 4">
    <name type="scientific">Pseudolysobacter antarcticus</name>
    <dbReference type="NCBI Taxonomy" id="2511995"/>
    <lineage>
        <taxon>Bacteria</taxon>
        <taxon>Pseudomonadati</taxon>
        <taxon>Pseudomonadota</taxon>
        <taxon>Gammaproteobacteria</taxon>
        <taxon>Lysobacterales</taxon>
        <taxon>Rhodanobacteraceae</taxon>
        <taxon>Pseudolysobacter</taxon>
    </lineage>
</organism>
<evidence type="ECO:0000313" key="3">
    <source>
        <dbReference type="EMBL" id="QBB71933.1"/>
    </source>
</evidence>